<dbReference type="SMART" id="SM00283">
    <property type="entry name" value="MA"/>
    <property type="match status" value="1"/>
</dbReference>
<protein>
    <recommendedName>
        <fullName evidence="5">Methyl-accepting transducer domain-containing protein</fullName>
    </recommendedName>
</protein>
<dbReference type="Pfam" id="PF00015">
    <property type="entry name" value="MCPsignal"/>
    <property type="match status" value="1"/>
</dbReference>
<keyword evidence="4" id="KW-0812">Transmembrane</keyword>
<comment type="similarity">
    <text evidence="2">Belongs to the methyl-accepting chemotaxis (MCP) protein family.</text>
</comment>
<keyword evidence="4" id="KW-1133">Transmembrane helix</keyword>
<keyword evidence="7" id="KW-1185">Reference proteome</keyword>
<keyword evidence="1 3" id="KW-0807">Transducer</keyword>
<keyword evidence="4" id="KW-0472">Membrane</keyword>
<evidence type="ECO:0000256" key="1">
    <source>
        <dbReference type="ARBA" id="ARBA00023224"/>
    </source>
</evidence>
<feature type="domain" description="Methyl-accepting transducer" evidence="5">
    <location>
        <begin position="168"/>
        <end position="404"/>
    </location>
</feature>
<evidence type="ECO:0000256" key="2">
    <source>
        <dbReference type="ARBA" id="ARBA00029447"/>
    </source>
</evidence>
<reference evidence="6 7" key="1">
    <citation type="submission" date="2022-08" db="EMBL/GenBank/DDBJ databases">
        <title>Genome Sequence of the sulphate-reducing bacterium, Pseudodesulfovibrio sp. SYK.</title>
        <authorList>
            <person name="Kondo R."/>
            <person name="Kataoka T."/>
        </authorList>
    </citation>
    <scope>NUCLEOTIDE SEQUENCE [LARGE SCALE GENOMIC DNA]</scope>
    <source>
        <strain evidence="6 7">SYK</strain>
    </source>
</reference>
<name>A0ABM8AX28_9BACT</name>
<dbReference type="InterPro" id="IPR029151">
    <property type="entry name" value="Sensor-like_sf"/>
</dbReference>
<sequence>MRKSGKVAVIAAVFLVSGILSVGEALAVESLAKVTILSAEVVRLHWLLGVGGILSVCTCIVCVLFYRRIVSNKYSALLNCLELVVQGKWHSNLQVHKNDVFGSLYRDINQIVKYIGGLEKGIFDTQNALQVAEGKTDKAIENSIMARKHGENARCQGLLSAAETMELSLQSIRDQSNQLDNAISRASDGAIRQQHIVSSAVSATEQMNSAVAETAENAAAAASGAELVMERASSGASVVTRTRDAIGSVSKNSQALVESVAGLGAQAHGVGTIMGVISDIADQTNLLALNAAIEAARAGDAGRGFAVVADEVRKLAEKTMEATRNVGLAIEGIQEQVSETIEGVQGMAGLADDAAGLADESGAALEEIVTYSGVSAGQISAIAAAAHQQSISCEEVNRTIFEIHGISTETGQGMVDAADTVALLTERVEDLATMTGVFRLVGHGRVQAVIEDLSKATDVQSCERLRQEDAIRRTLHANEFLELMYVTDSRGMQVVSNMGGFVSNYSEDASAFGADWGSRPWFMEAMATSTFFVSDVYTSSASGESCITVSSPFFNIGGRVLGVIAVDVRVAV</sequence>
<dbReference type="Gene3D" id="1.10.287.950">
    <property type="entry name" value="Methyl-accepting chemotaxis protein"/>
    <property type="match status" value="1"/>
</dbReference>
<accession>A0ABM8AX28</accession>
<feature type="transmembrane region" description="Helical" evidence="4">
    <location>
        <begin position="43"/>
        <end position="66"/>
    </location>
</feature>
<dbReference type="InterPro" id="IPR004090">
    <property type="entry name" value="Chemotax_Me-accpt_rcpt"/>
</dbReference>
<evidence type="ECO:0000256" key="3">
    <source>
        <dbReference type="PROSITE-ProRule" id="PRU00284"/>
    </source>
</evidence>
<evidence type="ECO:0000256" key="4">
    <source>
        <dbReference type="SAM" id="Phobius"/>
    </source>
</evidence>
<dbReference type="InterPro" id="IPR004089">
    <property type="entry name" value="MCPsignal_dom"/>
</dbReference>
<dbReference type="Gene3D" id="3.30.450.20">
    <property type="entry name" value="PAS domain"/>
    <property type="match status" value="1"/>
</dbReference>
<evidence type="ECO:0000313" key="7">
    <source>
        <dbReference type="Proteomes" id="UP001317742"/>
    </source>
</evidence>
<dbReference type="PANTHER" id="PTHR32089">
    <property type="entry name" value="METHYL-ACCEPTING CHEMOTAXIS PROTEIN MCPB"/>
    <property type="match status" value="1"/>
</dbReference>
<gene>
    <name evidence="6" type="ORF">SYK_03840</name>
</gene>
<dbReference type="SUPFAM" id="SSF58104">
    <property type="entry name" value="Methyl-accepting chemotaxis protein (MCP) signaling domain"/>
    <property type="match status" value="1"/>
</dbReference>
<dbReference type="PANTHER" id="PTHR32089:SF112">
    <property type="entry name" value="LYSOZYME-LIKE PROTEIN-RELATED"/>
    <property type="match status" value="1"/>
</dbReference>
<dbReference type="SUPFAM" id="SSF103190">
    <property type="entry name" value="Sensory domain-like"/>
    <property type="match status" value="1"/>
</dbReference>
<dbReference type="Proteomes" id="UP001317742">
    <property type="component" value="Chromosome"/>
</dbReference>
<proteinExistence type="inferred from homology"/>
<dbReference type="Pfam" id="PF22673">
    <property type="entry name" value="MCP-like_PDC_1"/>
    <property type="match status" value="1"/>
</dbReference>
<dbReference type="PROSITE" id="PS50111">
    <property type="entry name" value="CHEMOTAXIS_TRANSDUC_2"/>
    <property type="match status" value="1"/>
</dbReference>
<dbReference type="EMBL" id="AP026709">
    <property type="protein sequence ID" value="BDQ36024.1"/>
    <property type="molecule type" value="Genomic_DNA"/>
</dbReference>
<dbReference type="CDD" id="cd18773">
    <property type="entry name" value="PDC1_HK_sensor"/>
    <property type="match status" value="1"/>
</dbReference>
<evidence type="ECO:0000313" key="6">
    <source>
        <dbReference type="EMBL" id="BDQ36024.1"/>
    </source>
</evidence>
<organism evidence="6 7">
    <name type="scientific">Pseudodesulfovibrio nedwellii</name>
    <dbReference type="NCBI Taxonomy" id="2973072"/>
    <lineage>
        <taxon>Bacteria</taxon>
        <taxon>Pseudomonadati</taxon>
        <taxon>Thermodesulfobacteriota</taxon>
        <taxon>Desulfovibrionia</taxon>
        <taxon>Desulfovibrionales</taxon>
        <taxon>Desulfovibrionaceae</taxon>
    </lineage>
</organism>
<evidence type="ECO:0000259" key="5">
    <source>
        <dbReference type="PROSITE" id="PS50111"/>
    </source>
</evidence>
<dbReference type="PRINTS" id="PR00260">
    <property type="entry name" value="CHEMTRNSDUCR"/>
</dbReference>